<feature type="domain" description="CBS" evidence="3">
    <location>
        <begin position="11"/>
        <end position="66"/>
    </location>
</feature>
<protein>
    <recommendedName>
        <fullName evidence="3">CBS domain-containing protein</fullName>
    </recommendedName>
</protein>
<evidence type="ECO:0000313" key="4">
    <source>
        <dbReference type="EMBL" id="OGI69830.1"/>
    </source>
</evidence>
<dbReference type="PANTHER" id="PTHR43080:SF2">
    <property type="entry name" value="CBS DOMAIN-CONTAINING PROTEIN"/>
    <property type="match status" value="1"/>
</dbReference>
<comment type="caution">
    <text evidence="4">The sequence shown here is derived from an EMBL/GenBank/DDBJ whole genome shotgun (WGS) entry which is preliminary data.</text>
</comment>
<dbReference type="Proteomes" id="UP000179076">
    <property type="component" value="Unassembled WGS sequence"/>
</dbReference>
<sequence length="137" mass="14970">MAKLPTIGSVMTAFPYLIEVDAHAAAAKTMMQQFKIHHLPVRDGDKIVGVISEQELRRAQAYGRDISSDADTRIAEVCTREVCVADPDEPLDAVLKHMAEAHVDVACIVKGGKLAGIYTFSDVCRQFAESLRVQATK</sequence>
<dbReference type="InterPro" id="IPR000644">
    <property type="entry name" value="CBS_dom"/>
</dbReference>
<keyword evidence="1 2" id="KW-0129">CBS domain</keyword>
<accession>A0A1F6VJJ4</accession>
<dbReference type="SMART" id="SM00116">
    <property type="entry name" value="CBS"/>
    <property type="match status" value="2"/>
</dbReference>
<dbReference type="EMBL" id="MFSP01000013">
    <property type="protein sequence ID" value="OGI69830.1"/>
    <property type="molecule type" value="Genomic_DNA"/>
</dbReference>
<evidence type="ECO:0000256" key="2">
    <source>
        <dbReference type="PROSITE-ProRule" id="PRU00703"/>
    </source>
</evidence>
<dbReference type="Gene3D" id="3.10.580.10">
    <property type="entry name" value="CBS-domain"/>
    <property type="match status" value="1"/>
</dbReference>
<dbReference type="AlphaFoldDB" id="A0A1F6VJJ4"/>
<proteinExistence type="predicted"/>
<organism evidence="4 5">
    <name type="scientific">Candidatus Muproteobacteria bacterium RBG_16_60_9</name>
    <dbReference type="NCBI Taxonomy" id="1817755"/>
    <lineage>
        <taxon>Bacteria</taxon>
        <taxon>Pseudomonadati</taxon>
        <taxon>Pseudomonadota</taxon>
        <taxon>Candidatus Muproteobacteria</taxon>
    </lineage>
</organism>
<dbReference type="InterPro" id="IPR046342">
    <property type="entry name" value="CBS_dom_sf"/>
</dbReference>
<reference evidence="4 5" key="1">
    <citation type="journal article" date="2016" name="Nat. Commun.">
        <title>Thousands of microbial genomes shed light on interconnected biogeochemical processes in an aquifer system.</title>
        <authorList>
            <person name="Anantharaman K."/>
            <person name="Brown C.T."/>
            <person name="Hug L.A."/>
            <person name="Sharon I."/>
            <person name="Castelle C.J."/>
            <person name="Probst A.J."/>
            <person name="Thomas B.C."/>
            <person name="Singh A."/>
            <person name="Wilkins M.J."/>
            <person name="Karaoz U."/>
            <person name="Brodie E.L."/>
            <person name="Williams K.H."/>
            <person name="Hubbard S.S."/>
            <person name="Banfield J.F."/>
        </authorList>
    </citation>
    <scope>NUCLEOTIDE SEQUENCE [LARGE SCALE GENOMIC DNA]</scope>
</reference>
<name>A0A1F6VJJ4_9PROT</name>
<dbReference type="PANTHER" id="PTHR43080">
    <property type="entry name" value="CBS DOMAIN-CONTAINING PROTEIN CBSX3, MITOCHONDRIAL"/>
    <property type="match status" value="1"/>
</dbReference>
<evidence type="ECO:0000256" key="1">
    <source>
        <dbReference type="ARBA" id="ARBA00023122"/>
    </source>
</evidence>
<evidence type="ECO:0000313" key="5">
    <source>
        <dbReference type="Proteomes" id="UP000179076"/>
    </source>
</evidence>
<dbReference type="SUPFAM" id="SSF54631">
    <property type="entry name" value="CBS-domain pair"/>
    <property type="match status" value="1"/>
</dbReference>
<feature type="domain" description="CBS" evidence="3">
    <location>
        <begin position="78"/>
        <end position="133"/>
    </location>
</feature>
<evidence type="ECO:0000259" key="3">
    <source>
        <dbReference type="PROSITE" id="PS51371"/>
    </source>
</evidence>
<dbReference type="InterPro" id="IPR051257">
    <property type="entry name" value="Diverse_CBS-Domain"/>
</dbReference>
<dbReference type="Pfam" id="PF00571">
    <property type="entry name" value="CBS"/>
    <property type="match status" value="2"/>
</dbReference>
<gene>
    <name evidence="4" type="ORF">A2W18_00040</name>
</gene>
<dbReference type="PROSITE" id="PS51371">
    <property type="entry name" value="CBS"/>
    <property type="match status" value="2"/>
</dbReference>